<reference evidence="2" key="1">
    <citation type="journal article" date="2019" name="Sci. Rep.">
        <title>Draft genome of Tanacetum cinerariifolium, the natural source of mosquito coil.</title>
        <authorList>
            <person name="Yamashiro T."/>
            <person name="Shiraishi A."/>
            <person name="Satake H."/>
            <person name="Nakayama K."/>
        </authorList>
    </citation>
    <scope>NUCLEOTIDE SEQUENCE</scope>
</reference>
<proteinExistence type="predicted"/>
<organism evidence="2">
    <name type="scientific">Tanacetum cinerariifolium</name>
    <name type="common">Dalmatian daisy</name>
    <name type="synonym">Chrysanthemum cinerariifolium</name>
    <dbReference type="NCBI Taxonomy" id="118510"/>
    <lineage>
        <taxon>Eukaryota</taxon>
        <taxon>Viridiplantae</taxon>
        <taxon>Streptophyta</taxon>
        <taxon>Embryophyta</taxon>
        <taxon>Tracheophyta</taxon>
        <taxon>Spermatophyta</taxon>
        <taxon>Magnoliopsida</taxon>
        <taxon>eudicotyledons</taxon>
        <taxon>Gunneridae</taxon>
        <taxon>Pentapetalae</taxon>
        <taxon>asterids</taxon>
        <taxon>campanulids</taxon>
        <taxon>Asterales</taxon>
        <taxon>Asteraceae</taxon>
        <taxon>Asteroideae</taxon>
        <taxon>Anthemideae</taxon>
        <taxon>Anthemidinae</taxon>
        <taxon>Tanacetum</taxon>
    </lineage>
</organism>
<sequence>ALEVLEPVRGEDEVVVEACEEEGHEHVGPGELAVAEDAEFHQRRRARARLEVVLPGAEGEDQEQRDDDENGHPRRAPPDHVAFGE</sequence>
<feature type="non-terminal residue" evidence="2">
    <location>
        <position position="1"/>
    </location>
</feature>
<dbReference type="EMBL" id="BKCJ011852573">
    <property type="protein sequence ID" value="GFD58405.1"/>
    <property type="molecule type" value="Genomic_DNA"/>
</dbReference>
<gene>
    <name evidence="2" type="ORF">Tci_930374</name>
</gene>
<name>A0A699XES3_TANCI</name>
<feature type="non-terminal residue" evidence="2">
    <location>
        <position position="85"/>
    </location>
</feature>
<evidence type="ECO:0000313" key="2">
    <source>
        <dbReference type="EMBL" id="GFD58405.1"/>
    </source>
</evidence>
<feature type="region of interest" description="Disordered" evidence="1">
    <location>
        <begin position="54"/>
        <end position="85"/>
    </location>
</feature>
<dbReference type="AlphaFoldDB" id="A0A699XES3"/>
<evidence type="ECO:0000256" key="1">
    <source>
        <dbReference type="SAM" id="MobiDB-lite"/>
    </source>
</evidence>
<feature type="compositionally biased region" description="Acidic residues" evidence="1">
    <location>
        <begin position="58"/>
        <end position="69"/>
    </location>
</feature>
<protein>
    <submittedName>
        <fullName evidence="2">Uncharacterized protein</fullName>
    </submittedName>
</protein>
<accession>A0A699XES3</accession>
<comment type="caution">
    <text evidence="2">The sequence shown here is derived from an EMBL/GenBank/DDBJ whole genome shotgun (WGS) entry which is preliminary data.</text>
</comment>